<dbReference type="Proteomes" id="UP000824540">
    <property type="component" value="Unassembled WGS sequence"/>
</dbReference>
<accession>A0A8T2NWD2</accession>
<dbReference type="EMBL" id="JAFBMS010000024">
    <property type="protein sequence ID" value="KAG9343391.1"/>
    <property type="molecule type" value="Genomic_DNA"/>
</dbReference>
<feature type="region of interest" description="Disordered" evidence="1">
    <location>
        <begin position="1"/>
        <end position="62"/>
    </location>
</feature>
<evidence type="ECO:0000313" key="3">
    <source>
        <dbReference type="Proteomes" id="UP000824540"/>
    </source>
</evidence>
<protein>
    <submittedName>
        <fullName evidence="2">Uncharacterized protein</fullName>
    </submittedName>
</protein>
<dbReference type="AlphaFoldDB" id="A0A8T2NWD2"/>
<organism evidence="2 3">
    <name type="scientific">Albula glossodonta</name>
    <name type="common">roundjaw bonefish</name>
    <dbReference type="NCBI Taxonomy" id="121402"/>
    <lineage>
        <taxon>Eukaryota</taxon>
        <taxon>Metazoa</taxon>
        <taxon>Chordata</taxon>
        <taxon>Craniata</taxon>
        <taxon>Vertebrata</taxon>
        <taxon>Euteleostomi</taxon>
        <taxon>Actinopterygii</taxon>
        <taxon>Neopterygii</taxon>
        <taxon>Teleostei</taxon>
        <taxon>Albuliformes</taxon>
        <taxon>Albulidae</taxon>
        <taxon>Albula</taxon>
    </lineage>
</organism>
<feature type="region of interest" description="Disordered" evidence="1">
    <location>
        <begin position="74"/>
        <end position="104"/>
    </location>
</feature>
<name>A0A8T2NWD2_9TELE</name>
<reference evidence="2" key="1">
    <citation type="thesis" date="2021" institute="BYU ScholarsArchive" country="Provo, UT, USA">
        <title>Applications of and Algorithms for Genome Assembly and Genomic Analyses with an Emphasis on Marine Teleosts.</title>
        <authorList>
            <person name="Pickett B.D."/>
        </authorList>
    </citation>
    <scope>NUCLEOTIDE SEQUENCE</scope>
    <source>
        <strain evidence="2">HI-2016</strain>
    </source>
</reference>
<keyword evidence="3" id="KW-1185">Reference proteome</keyword>
<proteinExistence type="predicted"/>
<sequence length="104" mass="11892">MKGGPMSPAWKSGTGGSHNEPQHTPSAPHKPRHSVTAWRSDAERDRPKPHSQGQPSHLPLGAGLIFWFCGERERERERERVRERERERERDLQPRDIANTLANA</sequence>
<comment type="caution">
    <text evidence="2">The sequence shown here is derived from an EMBL/GenBank/DDBJ whole genome shotgun (WGS) entry which is preliminary data.</text>
</comment>
<feature type="compositionally biased region" description="Basic and acidic residues" evidence="1">
    <location>
        <begin position="74"/>
        <end position="94"/>
    </location>
</feature>
<gene>
    <name evidence="2" type="ORF">JZ751_014372</name>
</gene>
<evidence type="ECO:0000313" key="2">
    <source>
        <dbReference type="EMBL" id="KAG9343391.1"/>
    </source>
</evidence>
<evidence type="ECO:0000256" key="1">
    <source>
        <dbReference type="SAM" id="MobiDB-lite"/>
    </source>
</evidence>